<comment type="caution">
    <text evidence="2">The sequence shown here is derived from an EMBL/GenBank/DDBJ whole genome shotgun (WGS) entry which is preliminary data.</text>
</comment>
<keyword evidence="3" id="KW-1185">Reference proteome</keyword>
<dbReference type="OrthoDB" id="67352at2157"/>
<reference evidence="2 3" key="1">
    <citation type="submission" date="2016-04" db="EMBL/GenBank/DDBJ databases">
        <title>Genome sequence of Methanobrevibacter filiformis DSM 11501.</title>
        <authorList>
            <person name="Poehlein A."/>
            <person name="Seedorf H."/>
            <person name="Daniel R."/>
        </authorList>
    </citation>
    <scope>NUCLEOTIDE SEQUENCE [LARGE SCALE GENOMIC DNA]</scope>
    <source>
        <strain evidence="2 3">DSM 11501</strain>
    </source>
</reference>
<dbReference type="RefSeq" id="WP_066970776.1">
    <property type="nucleotide sequence ID" value="NZ_LWMT01000037.1"/>
</dbReference>
<evidence type="ECO:0000259" key="1">
    <source>
        <dbReference type="SMART" id="SM00966"/>
    </source>
</evidence>
<dbReference type="AlphaFoldDB" id="A0A166F1A8"/>
<organism evidence="2 3">
    <name type="scientific">Methanobrevibacter filiformis</name>
    <dbReference type="NCBI Taxonomy" id="55758"/>
    <lineage>
        <taxon>Archaea</taxon>
        <taxon>Methanobacteriati</taxon>
        <taxon>Methanobacteriota</taxon>
        <taxon>Methanomada group</taxon>
        <taxon>Methanobacteria</taxon>
        <taxon>Methanobacteriales</taxon>
        <taxon>Methanobacteriaceae</taxon>
        <taxon>Methanobrevibacter</taxon>
    </lineage>
</organism>
<evidence type="ECO:0000313" key="3">
    <source>
        <dbReference type="Proteomes" id="UP000077066"/>
    </source>
</evidence>
<dbReference type="PATRIC" id="fig|55758.3.peg.319"/>
<evidence type="ECO:0000313" key="2">
    <source>
        <dbReference type="EMBL" id="KZX17216.1"/>
    </source>
</evidence>
<accession>A0A166F1A8</accession>
<sequence>MFPTTKISKSFQTVVPSEIRKKYNIKGEDIIEWIDSDDGLKINIRKKVTDEDIIGSLSANFKYDSVKLKKMHNKGKKINKEMFK</sequence>
<name>A0A166F1A8_9EURY</name>
<feature type="domain" description="SpoVT-AbrB" evidence="1">
    <location>
        <begin position="5"/>
        <end position="52"/>
    </location>
</feature>
<protein>
    <recommendedName>
        <fullName evidence="1">SpoVT-AbrB domain-containing protein</fullName>
    </recommendedName>
</protein>
<dbReference type="Pfam" id="PF04014">
    <property type="entry name" value="MazE_antitoxin"/>
    <property type="match status" value="1"/>
</dbReference>
<dbReference type="InterPro" id="IPR037914">
    <property type="entry name" value="SpoVT-AbrB_sf"/>
</dbReference>
<dbReference type="InterPro" id="IPR007159">
    <property type="entry name" value="SpoVT-AbrB_dom"/>
</dbReference>
<dbReference type="GO" id="GO:0003677">
    <property type="term" value="F:DNA binding"/>
    <property type="evidence" value="ECO:0007669"/>
    <property type="project" value="InterPro"/>
</dbReference>
<gene>
    <name evidence="2" type="ORF">MBFIL_02860</name>
</gene>
<dbReference type="SMART" id="SM00966">
    <property type="entry name" value="SpoVT_AbrB"/>
    <property type="match status" value="1"/>
</dbReference>
<dbReference type="Proteomes" id="UP000077066">
    <property type="component" value="Unassembled WGS sequence"/>
</dbReference>
<dbReference type="EMBL" id="LWMT01000037">
    <property type="protein sequence ID" value="KZX17216.1"/>
    <property type="molecule type" value="Genomic_DNA"/>
</dbReference>
<dbReference type="SUPFAM" id="SSF89447">
    <property type="entry name" value="AbrB/MazE/MraZ-like"/>
    <property type="match status" value="1"/>
</dbReference>
<proteinExistence type="predicted"/>
<dbReference type="Gene3D" id="2.10.260.10">
    <property type="match status" value="1"/>
</dbReference>